<dbReference type="PANTHER" id="PTHR38248:SF2">
    <property type="entry name" value="FUNK1 11"/>
    <property type="match status" value="1"/>
</dbReference>
<evidence type="ECO:0000313" key="3">
    <source>
        <dbReference type="EMBL" id="KAF9446809.1"/>
    </source>
</evidence>
<dbReference type="SUPFAM" id="SSF56112">
    <property type="entry name" value="Protein kinase-like (PK-like)"/>
    <property type="match status" value="1"/>
</dbReference>
<dbReference type="Gene3D" id="1.10.510.10">
    <property type="entry name" value="Transferase(Phosphotransferase) domain 1"/>
    <property type="match status" value="1"/>
</dbReference>
<dbReference type="PANTHER" id="PTHR38248">
    <property type="entry name" value="FUNK1 6"/>
    <property type="match status" value="1"/>
</dbReference>
<sequence length="639" mass="71983">MNTSELGEASSSQHPSIPPEAPSSGQGTPIVPETPRSVKTNAGESLQVHVRADVMKEMADEMHKCPLQNFLVDYAPFRPSQDSVDAAFQHYTNTGKLVKSNDHPDGVWADFLPPSKKRKKENENQVFARLQSIIDDLRQLECLEEGANKLRHPQFHYMTCPNNWMAGEIGGTNFRVDACITSNPGSKTVILADTAVVAEFKKSSENEGPHQNRQQLVSAANQIMNDDPRRTWIYGITIEDTMMSVWYFCRSHSVMSAAFDFTTDIKSFIRVFMSFLYATPEEIGYDPTIRRQLYNNMFHYIYELKTDEGPKYFRTIEPLFNSRVLCITGRKTRVWRAIEVRGPGDFAAKDGASEIALKDVWIEADAETEAENLDNSFTAIVHAFIALVLLYLIHWVHRDVSAGNIIIVKVGNMVQGKLSDLEYAKKFGTSSAGGDPKTGTPFFMPIEIHRSEQLYRRPVAQTVQPDYSCMDNPFSLVPDSQSPVTPSEPPPDAKKFTPQFRFQHDLESLWWIIIWILLHRTVSLNANKVTGNIFTSTYTPDRDRIDFFCTEDIFKSELHKAIPSGLTGSINNLNAIRVELYNSYTSTEMFHQADDPGVYIGIYMLMWWALGPVVRIARGLSKTCSLHGGSHTGINPKAG</sequence>
<feature type="domain" description="Fungal-type protein kinase" evidence="2">
    <location>
        <begin position="187"/>
        <end position="375"/>
    </location>
</feature>
<dbReference type="Pfam" id="PF17667">
    <property type="entry name" value="Pkinase_fungal"/>
    <property type="match status" value="2"/>
</dbReference>
<feature type="compositionally biased region" description="Polar residues" evidence="1">
    <location>
        <begin position="1"/>
        <end position="15"/>
    </location>
</feature>
<keyword evidence="4" id="KW-1185">Reference proteome</keyword>
<feature type="domain" description="Fungal-type protein kinase" evidence="2">
    <location>
        <begin position="378"/>
        <end position="516"/>
    </location>
</feature>
<protein>
    <recommendedName>
        <fullName evidence="2">Fungal-type protein kinase domain-containing protein</fullName>
    </recommendedName>
</protein>
<dbReference type="AlphaFoldDB" id="A0A9P5X975"/>
<gene>
    <name evidence="3" type="ORF">P691DRAFT_776599</name>
</gene>
<dbReference type="OrthoDB" id="3271139at2759"/>
<organism evidence="3 4">
    <name type="scientific">Macrolepiota fuliginosa MF-IS2</name>
    <dbReference type="NCBI Taxonomy" id="1400762"/>
    <lineage>
        <taxon>Eukaryota</taxon>
        <taxon>Fungi</taxon>
        <taxon>Dikarya</taxon>
        <taxon>Basidiomycota</taxon>
        <taxon>Agaricomycotina</taxon>
        <taxon>Agaricomycetes</taxon>
        <taxon>Agaricomycetidae</taxon>
        <taxon>Agaricales</taxon>
        <taxon>Agaricineae</taxon>
        <taxon>Agaricaceae</taxon>
        <taxon>Macrolepiota</taxon>
    </lineage>
</organism>
<reference evidence="3" key="1">
    <citation type="submission" date="2020-11" db="EMBL/GenBank/DDBJ databases">
        <authorList>
            <consortium name="DOE Joint Genome Institute"/>
            <person name="Ahrendt S."/>
            <person name="Riley R."/>
            <person name="Andreopoulos W."/>
            <person name="Labutti K."/>
            <person name="Pangilinan J."/>
            <person name="Ruiz-Duenas F.J."/>
            <person name="Barrasa J.M."/>
            <person name="Sanchez-Garcia M."/>
            <person name="Camarero S."/>
            <person name="Miyauchi S."/>
            <person name="Serrano A."/>
            <person name="Linde D."/>
            <person name="Babiker R."/>
            <person name="Drula E."/>
            <person name="Ayuso-Fernandez I."/>
            <person name="Pacheco R."/>
            <person name="Padilla G."/>
            <person name="Ferreira P."/>
            <person name="Barriuso J."/>
            <person name="Kellner H."/>
            <person name="Castanera R."/>
            <person name="Alfaro M."/>
            <person name="Ramirez L."/>
            <person name="Pisabarro A.G."/>
            <person name="Kuo A."/>
            <person name="Tritt A."/>
            <person name="Lipzen A."/>
            <person name="He G."/>
            <person name="Yan M."/>
            <person name="Ng V."/>
            <person name="Cullen D."/>
            <person name="Martin F."/>
            <person name="Rosso M.-N."/>
            <person name="Henrissat B."/>
            <person name="Hibbett D."/>
            <person name="Martinez A.T."/>
            <person name="Grigoriev I.V."/>
        </authorList>
    </citation>
    <scope>NUCLEOTIDE SEQUENCE</scope>
    <source>
        <strain evidence="3">MF-IS2</strain>
    </source>
</reference>
<evidence type="ECO:0000313" key="4">
    <source>
        <dbReference type="Proteomes" id="UP000807342"/>
    </source>
</evidence>
<name>A0A9P5X975_9AGAR</name>
<dbReference type="EMBL" id="MU151228">
    <property type="protein sequence ID" value="KAF9446809.1"/>
    <property type="molecule type" value="Genomic_DNA"/>
</dbReference>
<comment type="caution">
    <text evidence="3">The sequence shown here is derived from an EMBL/GenBank/DDBJ whole genome shotgun (WGS) entry which is preliminary data.</text>
</comment>
<dbReference type="Proteomes" id="UP000807342">
    <property type="component" value="Unassembled WGS sequence"/>
</dbReference>
<evidence type="ECO:0000256" key="1">
    <source>
        <dbReference type="SAM" id="MobiDB-lite"/>
    </source>
</evidence>
<dbReference type="InterPro" id="IPR011009">
    <property type="entry name" value="Kinase-like_dom_sf"/>
</dbReference>
<evidence type="ECO:0000259" key="2">
    <source>
        <dbReference type="Pfam" id="PF17667"/>
    </source>
</evidence>
<accession>A0A9P5X975</accession>
<proteinExistence type="predicted"/>
<dbReference type="InterPro" id="IPR040976">
    <property type="entry name" value="Pkinase_fungal"/>
</dbReference>
<feature type="region of interest" description="Disordered" evidence="1">
    <location>
        <begin position="1"/>
        <end position="44"/>
    </location>
</feature>